<evidence type="ECO:0000256" key="7">
    <source>
        <dbReference type="ARBA" id="ARBA00023002"/>
    </source>
</evidence>
<keyword evidence="5" id="KW-0521">NADP</keyword>
<accession>G0U651</accession>
<dbReference type="GO" id="GO:0047560">
    <property type="term" value="F:3-dehydrosphinganine reductase activity"/>
    <property type="evidence" value="ECO:0007669"/>
    <property type="project" value="UniProtKB-EC"/>
</dbReference>
<dbReference type="PANTHER" id="PTHR43550:SF3">
    <property type="entry name" value="3-KETODIHYDROSPHINGOSINE REDUCTASE"/>
    <property type="match status" value="1"/>
</dbReference>
<dbReference type="InterPro" id="IPR057326">
    <property type="entry name" value="KR_dom"/>
</dbReference>
<evidence type="ECO:0000256" key="1">
    <source>
        <dbReference type="ARBA" id="ARBA00004240"/>
    </source>
</evidence>
<evidence type="ECO:0000256" key="8">
    <source>
        <dbReference type="ARBA" id="ARBA00023098"/>
    </source>
</evidence>
<dbReference type="PRINTS" id="PR00081">
    <property type="entry name" value="GDHRDH"/>
</dbReference>
<dbReference type="Pfam" id="PF00106">
    <property type="entry name" value="adh_short"/>
    <property type="match status" value="1"/>
</dbReference>
<evidence type="ECO:0000259" key="11">
    <source>
        <dbReference type="SMART" id="SM00822"/>
    </source>
</evidence>
<feature type="domain" description="Ketoreductase" evidence="11">
    <location>
        <begin position="34"/>
        <end position="233"/>
    </location>
</feature>
<evidence type="ECO:0000256" key="3">
    <source>
        <dbReference type="ARBA" id="ARBA00004991"/>
    </source>
</evidence>
<dbReference type="AlphaFoldDB" id="G0U651"/>
<dbReference type="EC" id="1.1.1.102" evidence="9"/>
<dbReference type="GO" id="GO:0030148">
    <property type="term" value="P:sphingolipid biosynthetic process"/>
    <property type="evidence" value="ECO:0007669"/>
    <property type="project" value="InterPro"/>
</dbReference>
<feature type="signal peptide" evidence="10">
    <location>
        <begin position="1"/>
        <end position="19"/>
    </location>
</feature>
<comment type="pathway">
    <text evidence="3">Sphingolipid metabolism.</text>
</comment>
<evidence type="ECO:0000256" key="2">
    <source>
        <dbReference type="ARBA" id="ARBA00004760"/>
    </source>
</evidence>
<dbReference type="Gene3D" id="3.40.50.720">
    <property type="entry name" value="NAD(P)-binding Rossmann-like Domain"/>
    <property type="match status" value="1"/>
</dbReference>
<dbReference type="InterPro" id="IPR036291">
    <property type="entry name" value="NAD(P)-bd_dom_sf"/>
</dbReference>
<sequence length="348" mass="37843">MTLVLLVFGLLALALVVVAFWCVHRVPTFQISGCCALITGGSQGIGLEIGRELVRRGARLVVIAARSEKILQEAVVSLRNEVGTSSSTVAYVVMDVSDQAAVSRAMEEVGRLVTSCGRMALDLVVCSAGFAVPARFLDLTPDECRSMMDVNFFGCVNVVRGVLPTMVNRRSGRIMFISSLAAYCPIAGYSVYSGTKAAIRALAHSIDMEYSCFGVRCQVVSPPDVLTPGFDRENTRKSPECHAISSFGADSPVTAQHMAQQVVRSLQHYRFDTTVGFDKQLLCWCVSGAQPATGVIELLLQMFLNGWVRLAMAVLSRLHYGIVCRVRMAEEEEQAKKSCKGRESKKNA</sequence>
<dbReference type="SUPFAM" id="SSF51735">
    <property type="entry name" value="NAD(P)-binding Rossmann-fold domains"/>
    <property type="match status" value="1"/>
</dbReference>
<dbReference type="OMA" id="ICGVFEE"/>
<keyword evidence="8" id="KW-0443">Lipid metabolism</keyword>
<dbReference type="CDD" id="cd08939">
    <property type="entry name" value="KDSR-like_SDR_c"/>
    <property type="match status" value="1"/>
</dbReference>
<name>G0U651_TRYVY</name>
<keyword evidence="7" id="KW-0560">Oxidoreductase</keyword>
<dbReference type="GO" id="GO:0005789">
    <property type="term" value="C:endoplasmic reticulum membrane"/>
    <property type="evidence" value="ECO:0007669"/>
    <property type="project" value="TreeGrafter"/>
</dbReference>
<evidence type="ECO:0000256" key="5">
    <source>
        <dbReference type="ARBA" id="ARBA00022857"/>
    </source>
</evidence>
<reference evidence="12" key="1">
    <citation type="journal article" date="2012" name="Proc. Natl. Acad. Sci. U.S.A.">
        <title>Antigenic diversity is generated by distinct evolutionary mechanisms in African trypanosome species.</title>
        <authorList>
            <person name="Jackson A.P."/>
            <person name="Berry A."/>
            <person name="Aslett M."/>
            <person name="Allison H.C."/>
            <person name="Burton P."/>
            <person name="Vavrova-Anderson J."/>
            <person name="Brown R."/>
            <person name="Browne H."/>
            <person name="Corton N."/>
            <person name="Hauser H."/>
            <person name="Gamble J."/>
            <person name="Gilderthorp R."/>
            <person name="Marcello L."/>
            <person name="McQuillan J."/>
            <person name="Otto T.D."/>
            <person name="Quail M.A."/>
            <person name="Sanders M.J."/>
            <person name="van Tonder A."/>
            <person name="Ginger M.L."/>
            <person name="Field M.C."/>
            <person name="Barry J.D."/>
            <person name="Hertz-Fowler C."/>
            <person name="Berriman M."/>
        </authorList>
    </citation>
    <scope>NUCLEOTIDE SEQUENCE</scope>
    <source>
        <strain evidence="12">Y486</strain>
    </source>
</reference>
<dbReference type="EMBL" id="HE573026">
    <property type="protein sequence ID" value="CCC51354.1"/>
    <property type="molecule type" value="Genomic_DNA"/>
</dbReference>
<comment type="subcellular location">
    <subcellularLocation>
        <location evidence="1">Endoplasmic reticulum</location>
    </subcellularLocation>
</comment>
<keyword evidence="10" id="KW-0732">Signal</keyword>
<dbReference type="VEuPathDB" id="TriTrypDB:TvY486_1004070"/>
<evidence type="ECO:0000313" key="12">
    <source>
        <dbReference type="EMBL" id="CCC51354.1"/>
    </source>
</evidence>
<protein>
    <recommendedName>
        <fullName evidence="9">3-dehydrosphinganine reductase</fullName>
        <ecNumber evidence="9">1.1.1.102</ecNumber>
    </recommendedName>
</protein>
<dbReference type="SMART" id="SM00822">
    <property type="entry name" value="PKS_KR"/>
    <property type="match status" value="1"/>
</dbReference>
<gene>
    <name evidence="12" type="ORF">TVY486_1004070</name>
</gene>
<feature type="chain" id="PRO_5003410007" description="3-dehydrosphinganine reductase" evidence="10">
    <location>
        <begin position="20"/>
        <end position="348"/>
    </location>
</feature>
<evidence type="ECO:0000256" key="10">
    <source>
        <dbReference type="SAM" id="SignalP"/>
    </source>
</evidence>
<comment type="pathway">
    <text evidence="2">Lipid metabolism; sphingolipid metabolism.</text>
</comment>
<dbReference type="GO" id="GO:0006666">
    <property type="term" value="P:3-keto-sphinganine metabolic process"/>
    <property type="evidence" value="ECO:0007669"/>
    <property type="project" value="InterPro"/>
</dbReference>
<dbReference type="PANTHER" id="PTHR43550">
    <property type="entry name" value="3-KETODIHYDROSPHINGOSINE REDUCTASE"/>
    <property type="match status" value="1"/>
</dbReference>
<organism evidence="12">
    <name type="scientific">Trypanosoma vivax (strain Y486)</name>
    <dbReference type="NCBI Taxonomy" id="1055687"/>
    <lineage>
        <taxon>Eukaryota</taxon>
        <taxon>Discoba</taxon>
        <taxon>Euglenozoa</taxon>
        <taxon>Kinetoplastea</taxon>
        <taxon>Metakinetoplastina</taxon>
        <taxon>Trypanosomatida</taxon>
        <taxon>Trypanosomatidae</taxon>
        <taxon>Trypanosoma</taxon>
        <taxon>Duttonella</taxon>
    </lineage>
</organism>
<dbReference type="InterPro" id="IPR002347">
    <property type="entry name" value="SDR_fam"/>
</dbReference>
<keyword evidence="4" id="KW-0256">Endoplasmic reticulum</keyword>
<evidence type="ECO:0000256" key="4">
    <source>
        <dbReference type="ARBA" id="ARBA00022824"/>
    </source>
</evidence>
<keyword evidence="6" id="KW-0746">Sphingolipid metabolism</keyword>
<dbReference type="InterPro" id="IPR045022">
    <property type="entry name" value="KDSR-like"/>
</dbReference>
<proteinExistence type="predicted"/>
<evidence type="ECO:0000256" key="6">
    <source>
        <dbReference type="ARBA" id="ARBA00022919"/>
    </source>
</evidence>
<evidence type="ECO:0000256" key="9">
    <source>
        <dbReference type="ARBA" id="ARBA00026112"/>
    </source>
</evidence>